<dbReference type="Proteomes" id="UP000639772">
    <property type="component" value="Unassembled WGS sequence"/>
</dbReference>
<dbReference type="Proteomes" id="UP000636800">
    <property type="component" value="Unassembled WGS sequence"/>
</dbReference>
<name>A0A835R546_VANPL</name>
<organism evidence="2 4">
    <name type="scientific">Vanilla planifolia</name>
    <name type="common">Vanilla</name>
    <dbReference type="NCBI Taxonomy" id="51239"/>
    <lineage>
        <taxon>Eukaryota</taxon>
        <taxon>Viridiplantae</taxon>
        <taxon>Streptophyta</taxon>
        <taxon>Embryophyta</taxon>
        <taxon>Tracheophyta</taxon>
        <taxon>Spermatophyta</taxon>
        <taxon>Magnoliopsida</taxon>
        <taxon>Liliopsida</taxon>
        <taxon>Asparagales</taxon>
        <taxon>Orchidaceae</taxon>
        <taxon>Vanilloideae</taxon>
        <taxon>Vanilleae</taxon>
        <taxon>Vanilla</taxon>
    </lineage>
</organism>
<gene>
    <name evidence="3" type="ORF">HPP92_009537</name>
    <name evidence="2" type="ORF">HPP92_009739</name>
</gene>
<feature type="compositionally biased region" description="Polar residues" evidence="1">
    <location>
        <begin position="1"/>
        <end position="12"/>
    </location>
</feature>
<evidence type="ECO:0000313" key="3">
    <source>
        <dbReference type="EMBL" id="KAG0487442.1"/>
    </source>
</evidence>
<accession>A0A835R546</accession>
<sequence length="109" mass="11680">MDSSTECASASWSRGPDSGPGSLAGFRRFRRPGDRLLRKTASVVVDGADGEDAGPSSLPAGADFATTKAVDWGIAEPLLWRRCANGGVRRQARGKLRRGRRRKRRPGTG</sequence>
<feature type="region of interest" description="Disordered" evidence="1">
    <location>
        <begin position="1"/>
        <end position="27"/>
    </location>
</feature>
<evidence type="ECO:0000256" key="1">
    <source>
        <dbReference type="SAM" id="MobiDB-lite"/>
    </source>
</evidence>
<dbReference type="EMBL" id="JADCNM010000004">
    <property type="protein sequence ID" value="KAG0487442.1"/>
    <property type="molecule type" value="Genomic_DNA"/>
</dbReference>
<evidence type="ECO:0000313" key="2">
    <source>
        <dbReference type="EMBL" id="KAG0485660.1"/>
    </source>
</evidence>
<keyword evidence="4" id="KW-1185">Reference proteome</keyword>
<reference evidence="4 5" key="1">
    <citation type="journal article" date="2020" name="Nat. Food">
        <title>A phased Vanilla planifolia genome enables genetic improvement of flavour and production.</title>
        <authorList>
            <person name="Hasing T."/>
            <person name="Tang H."/>
            <person name="Brym M."/>
            <person name="Khazi F."/>
            <person name="Huang T."/>
            <person name="Chambers A.H."/>
        </authorList>
    </citation>
    <scope>NUCLEOTIDE SEQUENCE [LARGE SCALE GENOMIC DNA]</scope>
    <source>
        <tissue evidence="2">Leaf</tissue>
    </source>
</reference>
<dbReference type="AlphaFoldDB" id="A0A835R546"/>
<proteinExistence type="predicted"/>
<feature type="compositionally biased region" description="Basic residues" evidence="1">
    <location>
        <begin position="90"/>
        <end position="109"/>
    </location>
</feature>
<evidence type="ECO:0000313" key="5">
    <source>
        <dbReference type="Proteomes" id="UP000639772"/>
    </source>
</evidence>
<feature type="region of interest" description="Disordered" evidence="1">
    <location>
        <begin position="88"/>
        <end position="109"/>
    </location>
</feature>
<comment type="caution">
    <text evidence="2">The sequence shown here is derived from an EMBL/GenBank/DDBJ whole genome shotgun (WGS) entry which is preliminary data.</text>
</comment>
<protein>
    <submittedName>
        <fullName evidence="2">Uncharacterized protein</fullName>
    </submittedName>
</protein>
<evidence type="ECO:0000313" key="4">
    <source>
        <dbReference type="Proteomes" id="UP000636800"/>
    </source>
</evidence>
<dbReference type="EMBL" id="JADCNL010000004">
    <property type="protein sequence ID" value="KAG0485660.1"/>
    <property type="molecule type" value="Genomic_DNA"/>
</dbReference>